<evidence type="ECO:0000256" key="1">
    <source>
        <dbReference type="SAM" id="SignalP"/>
    </source>
</evidence>
<reference evidence="2" key="1">
    <citation type="journal article" date="2014" name="Int. J. Syst. Evol. Microbiol.">
        <title>Complete genome sequence of Corynebacterium casei LMG S-19264T (=DSM 44701T), isolated from a smear-ripened cheese.</title>
        <authorList>
            <consortium name="US DOE Joint Genome Institute (JGI-PGF)"/>
            <person name="Walter F."/>
            <person name="Albersmeier A."/>
            <person name="Kalinowski J."/>
            <person name="Ruckert C."/>
        </authorList>
    </citation>
    <scope>NUCLEOTIDE SEQUENCE</scope>
    <source>
        <strain evidence="2">NBRC 108769</strain>
    </source>
</reference>
<sequence>MRILLITILSCFLFSTNAQVFVQLEIFNDPKALKYAVGDQITYQVNYNPGVWNKGKIEKILVDENTLLLNNEILQIEHVTDFMLFRNSVQYLGGTVQTFGVVWLVQGALAATFGENTSWTRVLSIGGGSFVGGWLFRKLFYKIPVKINDKNRLRIIDTRFTLPEKS</sequence>
<feature type="chain" id="PRO_5041312204" evidence="1">
    <location>
        <begin position="21"/>
        <end position="166"/>
    </location>
</feature>
<organism evidence="2 3">
    <name type="scientific">Portibacter lacus</name>
    <dbReference type="NCBI Taxonomy" id="1099794"/>
    <lineage>
        <taxon>Bacteria</taxon>
        <taxon>Pseudomonadati</taxon>
        <taxon>Bacteroidota</taxon>
        <taxon>Saprospiria</taxon>
        <taxon>Saprospirales</taxon>
        <taxon>Haliscomenobacteraceae</taxon>
        <taxon>Portibacter</taxon>
    </lineage>
</organism>
<name>A0AA37STK3_9BACT</name>
<dbReference type="RefSeq" id="WP_235291634.1">
    <property type="nucleotide sequence ID" value="NZ_BSOH01000014.1"/>
</dbReference>
<feature type="signal peptide" evidence="1">
    <location>
        <begin position="1"/>
        <end position="20"/>
    </location>
</feature>
<gene>
    <name evidence="2" type="ORF">GCM10007940_25730</name>
</gene>
<accession>A0AA37STK3</accession>
<dbReference type="EMBL" id="BSOH01000014">
    <property type="protein sequence ID" value="GLR17958.1"/>
    <property type="molecule type" value="Genomic_DNA"/>
</dbReference>
<reference evidence="2" key="2">
    <citation type="submission" date="2023-01" db="EMBL/GenBank/DDBJ databases">
        <title>Draft genome sequence of Portibacter lacus strain NBRC 108769.</title>
        <authorList>
            <person name="Sun Q."/>
            <person name="Mori K."/>
        </authorList>
    </citation>
    <scope>NUCLEOTIDE SEQUENCE</scope>
    <source>
        <strain evidence="2">NBRC 108769</strain>
    </source>
</reference>
<proteinExistence type="predicted"/>
<dbReference type="AlphaFoldDB" id="A0AA37STK3"/>
<evidence type="ECO:0000313" key="3">
    <source>
        <dbReference type="Proteomes" id="UP001156666"/>
    </source>
</evidence>
<keyword evidence="3" id="KW-1185">Reference proteome</keyword>
<protein>
    <submittedName>
        <fullName evidence="2">Uncharacterized protein</fullName>
    </submittedName>
</protein>
<dbReference type="Proteomes" id="UP001156666">
    <property type="component" value="Unassembled WGS sequence"/>
</dbReference>
<evidence type="ECO:0000313" key="2">
    <source>
        <dbReference type="EMBL" id="GLR17958.1"/>
    </source>
</evidence>
<keyword evidence="1" id="KW-0732">Signal</keyword>
<comment type="caution">
    <text evidence="2">The sequence shown here is derived from an EMBL/GenBank/DDBJ whole genome shotgun (WGS) entry which is preliminary data.</text>
</comment>